<keyword evidence="1" id="KW-0645">Protease</keyword>
<dbReference type="Gene3D" id="3.40.140.10">
    <property type="entry name" value="Cytidine Deaminase, domain 2"/>
    <property type="match status" value="1"/>
</dbReference>
<proteinExistence type="predicted"/>
<accession>X1NS52</accession>
<comment type="caution">
    <text evidence="7">The sequence shown here is derived from an EMBL/GenBank/DDBJ whole genome shotgun (WGS) entry which is preliminary data.</text>
</comment>
<dbReference type="GO" id="GO:0046872">
    <property type="term" value="F:metal ion binding"/>
    <property type="evidence" value="ECO:0007669"/>
    <property type="project" value="UniProtKB-KW"/>
</dbReference>
<reference evidence="7" key="1">
    <citation type="journal article" date="2014" name="Front. Microbiol.">
        <title>High frequency of phylogenetically diverse reductive dehalogenase-homologous genes in deep subseafloor sedimentary metagenomes.</title>
        <authorList>
            <person name="Kawai M."/>
            <person name="Futagami T."/>
            <person name="Toyoda A."/>
            <person name="Takaki Y."/>
            <person name="Nishi S."/>
            <person name="Hori S."/>
            <person name="Arai W."/>
            <person name="Tsubouchi T."/>
            <person name="Morono Y."/>
            <person name="Uchiyama I."/>
            <person name="Ito T."/>
            <person name="Fujiyama A."/>
            <person name="Inagaki F."/>
            <person name="Takami H."/>
        </authorList>
    </citation>
    <scope>NUCLEOTIDE SEQUENCE</scope>
    <source>
        <strain evidence="7">Expedition CK06-06</strain>
    </source>
</reference>
<dbReference type="AlphaFoldDB" id="X1NS52"/>
<organism evidence="7">
    <name type="scientific">marine sediment metagenome</name>
    <dbReference type="NCBI Taxonomy" id="412755"/>
    <lineage>
        <taxon>unclassified sequences</taxon>
        <taxon>metagenomes</taxon>
        <taxon>ecological metagenomes</taxon>
    </lineage>
</organism>
<dbReference type="InterPro" id="IPR001405">
    <property type="entry name" value="UPF0758"/>
</dbReference>
<dbReference type="PANTHER" id="PTHR30471:SF3">
    <property type="entry name" value="UPF0758 PROTEIN YEES-RELATED"/>
    <property type="match status" value="1"/>
</dbReference>
<dbReference type="PANTHER" id="PTHR30471">
    <property type="entry name" value="DNA REPAIR PROTEIN RADC"/>
    <property type="match status" value="1"/>
</dbReference>
<dbReference type="Pfam" id="PF04002">
    <property type="entry name" value="RadC"/>
    <property type="match status" value="1"/>
</dbReference>
<name>X1NS52_9ZZZZ</name>
<evidence type="ECO:0000256" key="5">
    <source>
        <dbReference type="ARBA" id="ARBA00023049"/>
    </source>
</evidence>
<evidence type="ECO:0000256" key="4">
    <source>
        <dbReference type="ARBA" id="ARBA00022833"/>
    </source>
</evidence>
<dbReference type="InterPro" id="IPR037518">
    <property type="entry name" value="MPN"/>
</dbReference>
<dbReference type="InterPro" id="IPR025657">
    <property type="entry name" value="RadC_JAB"/>
</dbReference>
<dbReference type="SUPFAM" id="SSF102712">
    <property type="entry name" value="JAB1/MPN domain"/>
    <property type="match status" value="1"/>
</dbReference>
<feature type="domain" description="MPN" evidence="6">
    <location>
        <begin position="1"/>
        <end position="117"/>
    </location>
</feature>
<gene>
    <name evidence="7" type="ORF">S06H3_31412</name>
</gene>
<dbReference type="GO" id="GO:0008237">
    <property type="term" value="F:metallopeptidase activity"/>
    <property type="evidence" value="ECO:0007669"/>
    <property type="project" value="UniProtKB-KW"/>
</dbReference>
<evidence type="ECO:0000256" key="1">
    <source>
        <dbReference type="ARBA" id="ARBA00022670"/>
    </source>
</evidence>
<dbReference type="PROSITE" id="PS01302">
    <property type="entry name" value="UPF0758"/>
    <property type="match status" value="1"/>
</dbReference>
<keyword evidence="3" id="KW-0378">Hydrolase</keyword>
<sequence length="138" mass="15741">RGFDYLYISMRGLKKEVFKVIYLNSQSQVLDTTDLFEGTLEGATIHPREIVESAIKRSANRVIFAHNHPSGDPTPSKSDKRITRDLVFIGMVTQIKVLDHIIIGDNVYFSFASEGLIEKYEDEFLNMKIKTFLTLPTV</sequence>
<keyword evidence="4" id="KW-0862">Zinc</keyword>
<keyword evidence="2" id="KW-0479">Metal-binding</keyword>
<dbReference type="CDD" id="cd08071">
    <property type="entry name" value="MPN_DUF2466"/>
    <property type="match status" value="1"/>
</dbReference>
<dbReference type="PROSITE" id="PS50249">
    <property type="entry name" value="MPN"/>
    <property type="match status" value="1"/>
</dbReference>
<keyword evidence="5" id="KW-0482">Metalloprotease</keyword>
<evidence type="ECO:0000259" key="6">
    <source>
        <dbReference type="PROSITE" id="PS50249"/>
    </source>
</evidence>
<dbReference type="EMBL" id="BARV01018601">
    <property type="protein sequence ID" value="GAI21464.1"/>
    <property type="molecule type" value="Genomic_DNA"/>
</dbReference>
<protein>
    <recommendedName>
        <fullName evidence="6">MPN domain-containing protein</fullName>
    </recommendedName>
</protein>
<feature type="non-terminal residue" evidence="7">
    <location>
        <position position="1"/>
    </location>
</feature>
<dbReference type="InterPro" id="IPR020891">
    <property type="entry name" value="UPF0758_CS"/>
</dbReference>
<evidence type="ECO:0000313" key="7">
    <source>
        <dbReference type="EMBL" id="GAI21464.1"/>
    </source>
</evidence>
<evidence type="ECO:0000256" key="3">
    <source>
        <dbReference type="ARBA" id="ARBA00022801"/>
    </source>
</evidence>
<dbReference type="GO" id="GO:0006508">
    <property type="term" value="P:proteolysis"/>
    <property type="evidence" value="ECO:0007669"/>
    <property type="project" value="UniProtKB-KW"/>
</dbReference>
<evidence type="ECO:0000256" key="2">
    <source>
        <dbReference type="ARBA" id="ARBA00022723"/>
    </source>
</evidence>